<dbReference type="AlphaFoldDB" id="A0A426ZL21"/>
<evidence type="ECO:0000313" key="2">
    <source>
        <dbReference type="EMBL" id="RRT64687.1"/>
    </source>
</evidence>
<evidence type="ECO:0000313" key="3">
    <source>
        <dbReference type="Proteomes" id="UP000287651"/>
    </source>
</evidence>
<protein>
    <submittedName>
        <fullName evidence="2">Uncharacterized protein</fullName>
    </submittedName>
</protein>
<sequence>MGCPPRTRCLDRGTGPHRLGLTPSATRRVSLPAIVVGAGIKLLVKGENRGMGLVAEINASRDRLEWPLRDRGGQGPEDCAPANGCRGGVLVLPLLSKEEIEQPNKY</sequence>
<comment type="caution">
    <text evidence="2">The sequence shown here is derived from an EMBL/GenBank/DDBJ whole genome shotgun (WGS) entry which is preliminary data.</text>
</comment>
<feature type="region of interest" description="Disordered" evidence="1">
    <location>
        <begin position="1"/>
        <end position="23"/>
    </location>
</feature>
<gene>
    <name evidence="2" type="ORF">B296_00025291</name>
</gene>
<dbReference type="Proteomes" id="UP000287651">
    <property type="component" value="Unassembled WGS sequence"/>
</dbReference>
<organism evidence="2 3">
    <name type="scientific">Ensete ventricosum</name>
    <name type="common">Abyssinian banana</name>
    <name type="synonym">Musa ensete</name>
    <dbReference type="NCBI Taxonomy" id="4639"/>
    <lineage>
        <taxon>Eukaryota</taxon>
        <taxon>Viridiplantae</taxon>
        <taxon>Streptophyta</taxon>
        <taxon>Embryophyta</taxon>
        <taxon>Tracheophyta</taxon>
        <taxon>Spermatophyta</taxon>
        <taxon>Magnoliopsida</taxon>
        <taxon>Liliopsida</taxon>
        <taxon>Zingiberales</taxon>
        <taxon>Musaceae</taxon>
        <taxon>Ensete</taxon>
    </lineage>
</organism>
<proteinExistence type="predicted"/>
<dbReference type="EMBL" id="AMZH03006095">
    <property type="protein sequence ID" value="RRT64687.1"/>
    <property type="molecule type" value="Genomic_DNA"/>
</dbReference>
<name>A0A426ZL21_ENSVE</name>
<reference evidence="2 3" key="1">
    <citation type="journal article" date="2014" name="Agronomy (Basel)">
        <title>A Draft Genome Sequence for Ensete ventricosum, the Drought-Tolerant Tree Against Hunger.</title>
        <authorList>
            <person name="Harrison J."/>
            <person name="Moore K.A."/>
            <person name="Paszkiewicz K."/>
            <person name="Jones T."/>
            <person name="Grant M."/>
            <person name="Ambacheew D."/>
            <person name="Muzemil S."/>
            <person name="Studholme D.J."/>
        </authorList>
    </citation>
    <scope>NUCLEOTIDE SEQUENCE [LARGE SCALE GENOMIC DNA]</scope>
</reference>
<accession>A0A426ZL21</accession>
<evidence type="ECO:0000256" key="1">
    <source>
        <dbReference type="SAM" id="MobiDB-lite"/>
    </source>
</evidence>